<feature type="compositionally biased region" description="Basic and acidic residues" evidence="1">
    <location>
        <begin position="359"/>
        <end position="376"/>
    </location>
</feature>
<feature type="compositionally biased region" description="Low complexity" evidence="1">
    <location>
        <begin position="273"/>
        <end position="297"/>
    </location>
</feature>
<dbReference type="OrthoDB" id="4153178at2759"/>
<feature type="compositionally biased region" description="Polar residues" evidence="1">
    <location>
        <begin position="238"/>
        <end position="251"/>
    </location>
</feature>
<dbReference type="Proteomes" id="UP000799778">
    <property type="component" value="Unassembled WGS sequence"/>
</dbReference>
<feature type="transmembrane region" description="Helical" evidence="2">
    <location>
        <begin position="623"/>
        <end position="644"/>
    </location>
</feature>
<sequence>MSSIADRGTSGHSSPSLSPLPSPLAHGPKFSPPKSRNTSPIRRPLHDRSNSQSNQHLGPTIRIVEDPGAEVYEKTPFPSQASQILPPLKKPGYSFEGRGSRVSDENQVAHAVAKIEASQTLVPKPLLHRKAIRHSTSTSISDADTLVASSFSPSSSRFSQGSTSPSEVYADEKGLEVLQENVPLPPFQPIPQSTIRAVPPSSSSKEDPLEGHALTPRASAASLASTASVDTLSPPPSSANWQAASQPSSSGTDHRKPASSTNQEPQRPTQKPSTESFAFSDSSSYSERPSTSSHPSPTIHAARQVSLSSGVRLHYPIVRAPSASSLRASSENLPSITSRMNNRASQIHQWSSQLSTIHSESDRGSRSIERSSRSFDARSQSQDYHVSNGRENIPRMRRQTVGSVSSSDNISTSHTESSSVAVPLPLFSPITGPSHEERDSSDERHDTISPLQSPPLRTKRSFLKRHDSDSRSSSSRPGSAQSDFSTFIANTIPPWARVYYRRDRNSLGAPDSATESTDSLRLQTGHSGRTNTPSEGNFPLSIYRPRNRPHQRMSHPETMSMSDRSAVEQEIYVIERPRRAMVGPCTPRLQKDRRSQARLSAWKAPSFDDSLGTLLFSRQNRQVWLFCLGFILPLAWMVASFLPLPPDPELCPSTPNPADIEGQYDRTFGPVDDRSYQKANWWRNLNRIMSAIGTLLIGVIIALAILASRMS</sequence>
<feature type="region of interest" description="Disordered" evidence="1">
    <location>
        <begin position="133"/>
        <end position="299"/>
    </location>
</feature>
<keyword evidence="2" id="KW-0472">Membrane</keyword>
<keyword evidence="2" id="KW-0812">Transmembrane</keyword>
<feature type="region of interest" description="Disordered" evidence="1">
    <location>
        <begin position="507"/>
        <end position="564"/>
    </location>
</feature>
<dbReference type="GeneID" id="54279226"/>
<evidence type="ECO:0000313" key="3">
    <source>
        <dbReference type="EMBL" id="KAF2016439.1"/>
    </source>
</evidence>
<dbReference type="EMBL" id="ML978069">
    <property type="protein sequence ID" value="KAF2016439.1"/>
    <property type="molecule type" value="Genomic_DNA"/>
</dbReference>
<keyword evidence="2" id="KW-1133">Transmembrane helix</keyword>
<organism evidence="3 4">
    <name type="scientific">Aaosphaeria arxii CBS 175.79</name>
    <dbReference type="NCBI Taxonomy" id="1450172"/>
    <lineage>
        <taxon>Eukaryota</taxon>
        <taxon>Fungi</taxon>
        <taxon>Dikarya</taxon>
        <taxon>Ascomycota</taxon>
        <taxon>Pezizomycotina</taxon>
        <taxon>Dothideomycetes</taxon>
        <taxon>Pleosporomycetidae</taxon>
        <taxon>Pleosporales</taxon>
        <taxon>Pleosporales incertae sedis</taxon>
        <taxon>Aaosphaeria</taxon>
    </lineage>
</organism>
<feature type="compositionally biased region" description="Polar residues" evidence="1">
    <location>
        <begin position="190"/>
        <end position="203"/>
    </location>
</feature>
<feature type="compositionally biased region" description="Basic and acidic residues" evidence="1">
    <location>
        <begin position="434"/>
        <end position="447"/>
    </location>
</feature>
<feature type="region of interest" description="Disordered" evidence="1">
    <location>
        <begin position="347"/>
        <end position="485"/>
    </location>
</feature>
<gene>
    <name evidence="3" type="ORF">BU24DRAFT_201679</name>
</gene>
<feature type="compositionally biased region" description="Low complexity" evidence="1">
    <location>
        <begin position="213"/>
        <end position="232"/>
    </location>
</feature>
<dbReference type="RefSeq" id="XP_033384778.1">
    <property type="nucleotide sequence ID" value="XM_033521829.1"/>
</dbReference>
<feature type="compositionally biased region" description="Low complexity" evidence="1">
    <location>
        <begin position="471"/>
        <end position="483"/>
    </location>
</feature>
<evidence type="ECO:0008006" key="5">
    <source>
        <dbReference type="Google" id="ProtNLM"/>
    </source>
</evidence>
<feature type="compositionally biased region" description="Polar residues" evidence="1">
    <location>
        <begin position="400"/>
        <end position="420"/>
    </location>
</feature>
<feature type="compositionally biased region" description="Polar residues" evidence="1">
    <location>
        <begin position="258"/>
        <end position="272"/>
    </location>
</feature>
<feature type="region of interest" description="Disordered" evidence="1">
    <location>
        <begin position="1"/>
        <end position="102"/>
    </location>
</feature>
<protein>
    <recommendedName>
        <fullName evidence="5">Serine-rich protein</fullName>
    </recommendedName>
</protein>
<feature type="compositionally biased region" description="Polar residues" evidence="1">
    <location>
        <begin position="513"/>
        <end position="535"/>
    </location>
</feature>
<proteinExistence type="predicted"/>
<keyword evidence="4" id="KW-1185">Reference proteome</keyword>
<feature type="compositionally biased region" description="Polar residues" evidence="1">
    <location>
        <begin position="347"/>
        <end position="358"/>
    </location>
</feature>
<evidence type="ECO:0000256" key="2">
    <source>
        <dbReference type="SAM" id="Phobius"/>
    </source>
</evidence>
<feature type="transmembrane region" description="Helical" evidence="2">
    <location>
        <begin position="688"/>
        <end position="707"/>
    </location>
</feature>
<evidence type="ECO:0000313" key="4">
    <source>
        <dbReference type="Proteomes" id="UP000799778"/>
    </source>
</evidence>
<dbReference type="AlphaFoldDB" id="A0A6A5XU47"/>
<name>A0A6A5XU47_9PLEO</name>
<accession>A0A6A5XU47</accession>
<evidence type="ECO:0000256" key="1">
    <source>
        <dbReference type="SAM" id="MobiDB-lite"/>
    </source>
</evidence>
<feature type="compositionally biased region" description="Low complexity" evidence="1">
    <location>
        <begin position="149"/>
        <end position="166"/>
    </location>
</feature>
<reference evidence="3" key="1">
    <citation type="journal article" date="2020" name="Stud. Mycol.">
        <title>101 Dothideomycetes genomes: a test case for predicting lifestyles and emergence of pathogens.</title>
        <authorList>
            <person name="Haridas S."/>
            <person name="Albert R."/>
            <person name="Binder M."/>
            <person name="Bloem J."/>
            <person name="Labutti K."/>
            <person name="Salamov A."/>
            <person name="Andreopoulos B."/>
            <person name="Baker S."/>
            <person name="Barry K."/>
            <person name="Bills G."/>
            <person name="Bluhm B."/>
            <person name="Cannon C."/>
            <person name="Castanera R."/>
            <person name="Culley D."/>
            <person name="Daum C."/>
            <person name="Ezra D."/>
            <person name="Gonzalez J."/>
            <person name="Henrissat B."/>
            <person name="Kuo A."/>
            <person name="Liang C."/>
            <person name="Lipzen A."/>
            <person name="Lutzoni F."/>
            <person name="Magnuson J."/>
            <person name="Mondo S."/>
            <person name="Nolan M."/>
            <person name="Ohm R."/>
            <person name="Pangilinan J."/>
            <person name="Park H.-J."/>
            <person name="Ramirez L."/>
            <person name="Alfaro M."/>
            <person name="Sun H."/>
            <person name="Tritt A."/>
            <person name="Yoshinaga Y."/>
            <person name="Zwiers L.-H."/>
            <person name="Turgeon B."/>
            <person name="Goodwin S."/>
            <person name="Spatafora J."/>
            <person name="Crous P."/>
            <person name="Grigoriev I."/>
        </authorList>
    </citation>
    <scope>NUCLEOTIDE SEQUENCE</scope>
    <source>
        <strain evidence="3">CBS 175.79</strain>
    </source>
</reference>